<dbReference type="EMBL" id="JBHSQL010000009">
    <property type="protein sequence ID" value="MFC6150282.1"/>
    <property type="molecule type" value="Genomic_DNA"/>
</dbReference>
<accession>A0ABW1QNK7</accession>
<proteinExistence type="predicted"/>
<keyword evidence="3" id="KW-1185">Reference proteome</keyword>
<organism evidence="2 3">
    <name type="scientific">Mumia xiangluensis</name>
    <dbReference type="NCBI Taxonomy" id="1678900"/>
    <lineage>
        <taxon>Bacteria</taxon>
        <taxon>Bacillati</taxon>
        <taxon>Actinomycetota</taxon>
        <taxon>Actinomycetes</taxon>
        <taxon>Propionibacteriales</taxon>
        <taxon>Nocardioidaceae</taxon>
        <taxon>Mumia</taxon>
    </lineage>
</organism>
<feature type="region of interest" description="Disordered" evidence="1">
    <location>
        <begin position="89"/>
        <end position="110"/>
    </location>
</feature>
<evidence type="ECO:0000313" key="3">
    <source>
        <dbReference type="Proteomes" id="UP001596097"/>
    </source>
</evidence>
<reference evidence="3" key="1">
    <citation type="journal article" date="2019" name="Int. J. Syst. Evol. Microbiol.">
        <title>The Global Catalogue of Microorganisms (GCM) 10K type strain sequencing project: providing services to taxonomists for standard genome sequencing and annotation.</title>
        <authorList>
            <consortium name="The Broad Institute Genomics Platform"/>
            <consortium name="The Broad Institute Genome Sequencing Center for Infectious Disease"/>
            <person name="Wu L."/>
            <person name="Ma J."/>
        </authorList>
    </citation>
    <scope>NUCLEOTIDE SEQUENCE [LARGE SCALE GENOMIC DNA]</scope>
    <source>
        <strain evidence="3">CGMCC 4.7198</strain>
    </source>
</reference>
<name>A0ABW1QNK7_9ACTN</name>
<comment type="caution">
    <text evidence="2">The sequence shown here is derived from an EMBL/GenBank/DDBJ whole genome shotgun (WGS) entry which is preliminary data.</text>
</comment>
<evidence type="ECO:0000256" key="1">
    <source>
        <dbReference type="SAM" id="MobiDB-lite"/>
    </source>
</evidence>
<sequence length="388" mass="41041">MAAAVVGGVSACSPLAPADPDRSETTHSGLKVDVGQHETFAGTPIAFTLTVPEGTTQLGPLVRRRTPELVAAYQPVLAEAERRQAIEAAEEAAEDPDATTPTPTEPLNPLPTTDTFAILTDPPEPDVTTALLRVDGDPGEVFSEVVDQVASLIPDLGLDADTWSQFCTAVDGLYTSCSFDVTGRTTDDIGVRVAVTLDPGNLRKKQSPAGSQGRPVMTYTAVATDPPDMRPAWQAPDEELEALADAETPEPPVPEQIPATTTPLAAQPEVDAEWPDLPVSRPVTTGGTLVTQRWRLRDDSALLLSGDKPAFASILVERGVNADAIARSYVLSYSTAGEPTQDVIEDRTEISTTYRAVTRPGGPSVSATFTQAGRGNYIALFYLPPARA</sequence>
<dbReference type="RefSeq" id="WP_377036059.1">
    <property type="nucleotide sequence ID" value="NZ_JBHSQL010000009.1"/>
</dbReference>
<gene>
    <name evidence="2" type="ORF">ACFPYK_12840</name>
</gene>
<protein>
    <submittedName>
        <fullName evidence="2">Uncharacterized protein</fullName>
    </submittedName>
</protein>
<feature type="region of interest" description="Disordered" evidence="1">
    <location>
        <begin position="1"/>
        <end position="29"/>
    </location>
</feature>
<dbReference type="Proteomes" id="UP001596097">
    <property type="component" value="Unassembled WGS sequence"/>
</dbReference>
<evidence type="ECO:0000313" key="2">
    <source>
        <dbReference type="EMBL" id="MFC6150282.1"/>
    </source>
</evidence>